<dbReference type="PATRIC" id="fig|1543721.4.peg.3520"/>
<keyword evidence="4" id="KW-1185">Reference proteome</keyword>
<evidence type="ECO:0000259" key="1">
    <source>
        <dbReference type="Pfam" id="PF03235"/>
    </source>
</evidence>
<evidence type="ECO:0000259" key="2">
    <source>
        <dbReference type="Pfam" id="PF07510"/>
    </source>
</evidence>
<dbReference type="Proteomes" id="UP000034410">
    <property type="component" value="Chromosome"/>
</dbReference>
<feature type="domain" description="GmrSD restriction endonucleases N-terminal" evidence="1">
    <location>
        <begin position="12"/>
        <end position="220"/>
    </location>
</feature>
<protein>
    <recommendedName>
        <fullName evidence="5">DUF262 domain-containing protein</fullName>
    </recommendedName>
</protein>
<dbReference type="OrthoDB" id="9798761at2"/>
<dbReference type="Pfam" id="PF03235">
    <property type="entry name" value="GmrSD_N"/>
    <property type="match status" value="1"/>
</dbReference>
<evidence type="ECO:0000313" key="4">
    <source>
        <dbReference type="Proteomes" id="UP000034410"/>
    </source>
</evidence>
<dbReference type="InterPro" id="IPR011089">
    <property type="entry name" value="GmrSD_C"/>
</dbReference>
<dbReference type="EMBL" id="CP011412">
    <property type="protein sequence ID" value="AKH21761.1"/>
    <property type="molecule type" value="Genomic_DNA"/>
</dbReference>
<dbReference type="InterPro" id="IPR004919">
    <property type="entry name" value="GmrSD_N"/>
</dbReference>
<gene>
    <name evidence="3" type="ORF">AAY24_17020</name>
</gene>
<name>A0A0F7JZL6_9GAMM</name>
<dbReference type="AlphaFoldDB" id="A0A0F7JZL6"/>
<reference evidence="3 4" key="1">
    <citation type="journal article" date="2015" name="Genome Announc.">
        <title>Complete Genome Sequence of Sedimenticola thiotaurini Strain SIP-G1, a Polyphosphate- and Polyhydroxyalkanoate-Accumulating Sulfur-Oxidizing Gammaproteobacterium Isolated from Salt Marsh Sediments.</title>
        <authorList>
            <person name="Flood B.E."/>
            <person name="Jones D.S."/>
            <person name="Bailey J.V."/>
        </authorList>
    </citation>
    <scope>NUCLEOTIDE SEQUENCE [LARGE SCALE GENOMIC DNA]</scope>
    <source>
        <strain evidence="3 4">SIP-G1</strain>
    </source>
</reference>
<dbReference type="RefSeq" id="WP_046860682.1">
    <property type="nucleotide sequence ID" value="NZ_CP011412.1"/>
</dbReference>
<evidence type="ECO:0000313" key="3">
    <source>
        <dbReference type="EMBL" id="AKH21761.1"/>
    </source>
</evidence>
<evidence type="ECO:0008006" key="5">
    <source>
        <dbReference type="Google" id="ProtNLM"/>
    </source>
</evidence>
<proteinExistence type="predicted"/>
<dbReference type="PANTHER" id="PTHR35149:SF2">
    <property type="entry name" value="DUF262 DOMAIN-CONTAINING PROTEIN"/>
    <property type="match status" value="1"/>
</dbReference>
<dbReference type="PANTHER" id="PTHR35149">
    <property type="entry name" value="SLL5132 PROTEIN"/>
    <property type="match status" value="1"/>
</dbReference>
<sequence length="670" mass="77498">MTEFASDLITLNDIVNKRYFFNIPIYQRLYVWGKEQIHTLLDDIVSACQEQKNTFYLGGSLVVERSPVVSNGLDYPVFDLIDGQQRFTTLWLISIVLGDLLTDYRQVKTDSGIRPRISFAIRPEVAAFFEKTCRGESASLPEARQLEDALQEIRSYFNNYANNSNDEPLDTAALAQFIFYKVQLILTRVPEHTDLNKLFEVINNRGVQLQHHEILKAKLLEKISRDEREPYSLLWDACSNMNDYVERNLNRTTQVDGVALYESKIQSPLSGCKREALASSTEIISALRNKNETEDCAPTSLLSVLTTTTDFSKTDGVSENEESDLPDRVNSIITFSMLLQHVLRIYLHRSPAFPDTDITKVSDKDLLAIFDAHWLKFKPAGNDVKAFIELLWQVRYLFDKHVIKWVSVEEERVHAIRRLYVNRSHSRGTAYLQRLSSDAEPEFALLQSMLYHSQQMSTQYWLTPLLNFLLDNNEENAYLYLQHLDNNLLCSEANASLIERTHRYLGNPWHKETLLDASISLDQKFDNGTQYPHYWFYKLEFILCIKKKSISPADIEGFRITAKNSVEHVTPQNPEKQSDRIPDELLHNFGNLALVTRSLNSEMSNKGFSIKKAEFNERLRGHGVSLKLEDIYDNTQWQKNEIELHQKKMIHEFNQYLSTVQAQVQELIGE</sequence>
<accession>A0A0F7JZL6</accession>
<dbReference type="KEGG" id="seds:AAY24_17020"/>
<dbReference type="Pfam" id="PF07510">
    <property type="entry name" value="GmrSD_C"/>
    <property type="match status" value="1"/>
</dbReference>
<feature type="domain" description="GmrSD restriction endonucleases C-terminal" evidence="2">
    <location>
        <begin position="529"/>
        <end position="651"/>
    </location>
</feature>
<organism evidence="3 4">
    <name type="scientific">Sedimenticola thiotaurini</name>
    <dbReference type="NCBI Taxonomy" id="1543721"/>
    <lineage>
        <taxon>Bacteria</taxon>
        <taxon>Pseudomonadati</taxon>
        <taxon>Pseudomonadota</taxon>
        <taxon>Gammaproteobacteria</taxon>
        <taxon>Chromatiales</taxon>
        <taxon>Sedimenticolaceae</taxon>
        <taxon>Sedimenticola</taxon>
    </lineage>
</organism>